<dbReference type="eggNOG" id="ENOG5032V53">
    <property type="taxonomic scope" value="Bacteria"/>
</dbReference>
<evidence type="ECO:0000313" key="2">
    <source>
        <dbReference type="Proteomes" id="UP000001702"/>
    </source>
</evidence>
<protein>
    <recommendedName>
        <fullName evidence="3">DUF600 family protein</fullName>
    </recommendedName>
</protein>
<name>D4GL29_PANAM</name>
<accession>D4GL29</accession>
<proteinExistence type="predicted"/>
<dbReference type="KEGG" id="pam:PANA_0908"/>
<sequence length="110" mass="12719">MMQHTDIEQKIGKILYECGPGNAQKIIVRAEIFSEDDGGKYEFDYLDENGYLDWFDPDGRAIADLTDALIAYKKYFLENNLTNGKSIWSKCEITVDIPEEKININLQYQD</sequence>
<evidence type="ECO:0000313" key="1">
    <source>
        <dbReference type="EMBL" id="ADD76075.1"/>
    </source>
</evidence>
<evidence type="ECO:0008006" key="3">
    <source>
        <dbReference type="Google" id="ProtNLM"/>
    </source>
</evidence>
<dbReference type="RefSeq" id="WP_013024800.1">
    <property type="nucleotide sequence ID" value="NC_013956.2"/>
</dbReference>
<dbReference type="AlphaFoldDB" id="D4GL29"/>
<dbReference type="Proteomes" id="UP000001702">
    <property type="component" value="Chromosome"/>
</dbReference>
<dbReference type="InterPro" id="IPR036170">
    <property type="entry name" value="YezG-like_sf"/>
</dbReference>
<dbReference type="EMBL" id="CP001875">
    <property type="protein sequence ID" value="ADD76075.1"/>
    <property type="molecule type" value="Genomic_DNA"/>
</dbReference>
<dbReference type="STRING" id="706191.PANA_0908"/>
<organism evidence="1 2">
    <name type="scientific">Pantoea ananatis (strain LMG 20103)</name>
    <dbReference type="NCBI Taxonomy" id="706191"/>
    <lineage>
        <taxon>Bacteria</taxon>
        <taxon>Pseudomonadati</taxon>
        <taxon>Pseudomonadota</taxon>
        <taxon>Gammaproteobacteria</taxon>
        <taxon>Enterobacterales</taxon>
        <taxon>Erwiniaceae</taxon>
        <taxon>Pantoea</taxon>
    </lineage>
</organism>
<gene>
    <name evidence="1" type="ordered locus">PANA_0908</name>
</gene>
<reference evidence="1 2" key="1">
    <citation type="journal article" date="2010" name="J. Bacteriol.">
        <title>Genome sequence of Pantoea ananatis LMG20103, the causative agent of Eucalyptus blight and dieback.</title>
        <authorList>
            <person name="De Maayer P."/>
            <person name="Chan W.Y."/>
            <person name="Venter S.N."/>
            <person name="Toth I.K."/>
            <person name="Birch P.R."/>
            <person name="Joubert F."/>
            <person name="Coutinho T.A."/>
        </authorList>
    </citation>
    <scope>NUCLEOTIDE SEQUENCE [LARGE SCALE GENOMIC DNA]</scope>
    <source>
        <strain evidence="1 2">LMG 20103</strain>
    </source>
</reference>
<keyword evidence="2" id="KW-1185">Reference proteome</keyword>
<dbReference type="SUPFAM" id="SSF160424">
    <property type="entry name" value="BH3703-like"/>
    <property type="match status" value="1"/>
</dbReference>
<dbReference type="HOGENOM" id="CLU_170224_0_0_6"/>
<dbReference type="Gene3D" id="3.30.500.20">
    <property type="entry name" value="BH3703-like domains"/>
    <property type="match status" value="1"/>
</dbReference>